<dbReference type="EMBL" id="MU277268">
    <property type="protein sequence ID" value="KAI0056243.1"/>
    <property type="molecule type" value="Genomic_DNA"/>
</dbReference>
<sequence>MRRYFKSQTPRRSESIVRAAATALPHGSDLSTSALAGTGMTVFEPRPHGNKAVICRRMLSLTYCIRKSLHTRDNRRRSSVFRHASYRPCMLFRAEAEHRGSAHRSRPLQCFLCRQRQFIHIPLCKAERFFTAKARPGIFELRAKSRPSDCNGCGYLAHTFEL</sequence>
<name>A0ACB8SK57_9AGAM</name>
<gene>
    <name evidence="1" type="ORF">BV25DRAFT_1644519</name>
</gene>
<accession>A0ACB8SK57</accession>
<evidence type="ECO:0000313" key="1">
    <source>
        <dbReference type="EMBL" id="KAI0056243.1"/>
    </source>
</evidence>
<dbReference type="Proteomes" id="UP000814140">
    <property type="component" value="Unassembled WGS sequence"/>
</dbReference>
<proteinExistence type="predicted"/>
<evidence type="ECO:0000313" key="2">
    <source>
        <dbReference type="Proteomes" id="UP000814140"/>
    </source>
</evidence>
<organism evidence="1 2">
    <name type="scientific">Artomyces pyxidatus</name>
    <dbReference type="NCBI Taxonomy" id="48021"/>
    <lineage>
        <taxon>Eukaryota</taxon>
        <taxon>Fungi</taxon>
        <taxon>Dikarya</taxon>
        <taxon>Basidiomycota</taxon>
        <taxon>Agaricomycotina</taxon>
        <taxon>Agaricomycetes</taxon>
        <taxon>Russulales</taxon>
        <taxon>Auriscalpiaceae</taxon>
        <taxon>Artomyces</taxon>
    </lineage>
</organism>
<protein>
    <submittedName>
        <fullName evidence="1">Uncharacterized protein</fullName>
    </submittedName>
</protein>
<comment type="caution">
    <text evidence="1">The sequence shown here is derived from an EMBL/GenBank/DDBJ whole genome shotgun (WGS) entry which is preliminary data.</text>
</comment>
<keyword evidence="2" id="KW-1185">Reference proteome</keyword>
<reference evidence="1" key="2">
    <citation type="journal article" date="2022" name="New Phytol.">
        <title>Evolutionary transition to the ectomycorrhizal habit in the genomes of a hyperdiverse lineage of mushroom-forming fungi.</title>
        <authorList>
            <person name="Looney B."/>
            <person name="Miyauchi S."/>
            <person name="Morin E."/>
            <person name="Drula E."/>
            <person name="Courty P.E."/>
            <person name="Kohler A."/>
            <person name="Kuo A."/>
            <person name="LaButti K."/>
            <person name="Pangilinan J."/>
            <person name="Lipzen A."/>
            <person name="Riley R."/>
            <person name="Andreopoulos W."/>
            <person name="He G."/>
            <person name="Johnson J."/>
            <person name="Nolan M."/>
            <person name="Tritt A."/>
            <person name="Barry K.W."/>
            <person name="Grigoriev I.V."/>
            <person name="Nagy L.G."/>
            <person name="Hibbett D."/>
            <person name="Henrissat B."/>
            <person name="Matheny P.B."/>
            <person name="Labbe J."/>
            <person name="Martin F.M."/>
        </authorList>
    </citation>
    <scope>NUCLEOTIDE SEQUENCE</scope>
    <source>
        <strain evidence="1">HHB10654</strain>
    </source>
</reference>
<reference evidence="1" key="1">
    <citation type="submission" date="2021-03" db="EMBL/GenBank/DDBJ databases">
        <authorList>
            <consortium name="DOE Joint Genome Institute"/>
            <person name="Ahrendt S."/>
            <person name="Looney B.P."/>
            <person name="Miyauchi S."/>
            <person name="Morin E."/>
            <person name="Drula E."/>
            <person name="Courty P.E."/>
            <person name="Chicoki N."/>
            <person name="Fauchery L."/>
            <person name="Kohler A."/>
            <person name="Kuo A."/>
            <person name="Labutti K."/>
            <person name="Pangilinan J."/>
            <person name="Lipzen A."/>
            <person name="Riley R."/>
            <person name="Andreopoulos W."/>
            <person name="He G."/>
            <person name="Johnson J."/>
            <person name="Barry K.W."/>
            <person name="Grigoriev I.V."/>
            <person name="Nagy L."/>
            <person name="Hibbett D."/>
            <person name="Henrissat B."/>
            <person name="Matheny P.B."/>
            <person name="Labbe J."/>
            <person name="Martin F."/>
        </authorList>
    </citation>
    <scope>NUCLEOTIDE SEQUENCE</scope>
    <source>
        <strain evidence="1">HHB10654</strain>
    </source>
</reference>